<organism evidence="9">
    <name type="scientific">marine metagenome</name>
    <dbReference type="NCBI Taxonomy" id="408172"/>
    <lineage>
        <taxon>unclassified sequences</taxon>
        <taxon>metagenomes</taxon>
        <taxon>ecological metagenomes</taxon>
    </lineage>
</organism>
<protein>
    <recommendedName>
        <fullName evidence="4">2-C-methyl-D-erythritol 2,4-cyclodiphosphate synthase</fullName>
        <ecNumber evidence="4">4.6.1.12</ecNumber>
    </recommendedName>
</protein>
<keyword evidence="7" id="KW-0456">Lyase</keyword>
<dbReference type="SUPFAM" id="SSF69765">
    <property type="entry name" value="IpsF-like"/>
    <property type="match status" value="1"/>
</dbReference>
<dbReference type="GO" id="GO:0008685">
    <property type="term" value="F:2-C-methyl-D-erythritol 2,4-cyclodiphosphate synthase activity"/>
    <property type="evidence" value="ECO:0007669"/>
    <property type="project" value="UniProtKB-EC"/>
</dbReference>
<dbReference type="InterPro" id="IPR020555">
    <property type="entry name" value="MECDP_synthase_CS"/>
</dbReference>
<dbReference type="PANTHER" id="PTHR43181:SF1">
    <property type="entry name" value="2-C-METHYL-D-ERYTHRITOL 2,4-CYCLODIPHOSPHATE SYNTHASE, CHLOROPLASTIC"/>
    <property type="match status" value="1"/>
</dbReference>
<dbReference type="InterPro" id="IPR036571">
    <property type="entry name" value="MECDP_synthase_sf"/>
</dbReference>
<keyword evidence="6" id="KW-0414">Isoprene biosynthesis</keyword>
<dbReference type="PROSITE" id="PS01350">
    <property type="entry name" value="ISPF"/>
    <property type="match status" value="1"/>
</dbReference>
<dbReference type="NCBIfam" id="TIGR00151">
    <property type="entry name" value="ispF"/>
    <property type="match status" value="1"/>
</dbReference>
<evidence type="ECO:0000256" key="3">
    <source>
        <dbReference type="ARBA" id="ARBA00004709"/>
    </source>
</evidence>
<dbReference type="GO" id="GO:0019288">
    <property type="term" value="P:isopentenyl diphosphate biosynthetic process, methylerythritol 4-phosphate pathway"/>
    <property type="evidence" value="ECO:0007669"/>
    <property type="project" value="UniProtKB-UniPathway"/>
</dbReference>
<dbReference type="PANTHER" id="PTHR43181">
    <property type="entry name" value="2-C-METHYL-D-ERYTHRITOL 2,4-CYCLODIPHOSPHATE SYNTHASE, CHLOROPLASTIC"/>
    <property type="match status" value="1"/>
</dbReference>
<name>A0A382HR85_9ZZZZ</name>
<evidence type="ECO:0000256" key="1">
    <source>
        <dbReference type="ARBA" id="ARBA00000200"/>
    </source>
</evidence>
<comment type="pathway">
    <text evidence="3">Isoprenoid biosynthesis; isopentenyl diphosphate biosynthesis via DXP pathway; isopentenyl diphosphate from 1-deoxy-D-xylulose 5-phosphate: step 4/6.</text>
</comment>
<dbReference type="GO" id="GO:0046872">
    <property type="term" value="F:metal ion binding"/>
    <property type="evidence" value="ECO:0007669"/>
    <property type="project" value="UniProtKB-KW"/>
</dbReference>
<accession>A0A382HR85</accession>
<dbReference type="AlphaFoldDB" id="A0A382HR85"/>
<dbReference type="EC" id="4.6.1.12" evidence="4"/>
<evidence type="ECO:0000256" key="7">
    <source>
        <dbReference type="ARBA" id="ARBA00023239"/>
    </source>
</evidence>
<evidence type="ECO:0000256" key="4">
    <source>
        <dbReference type="ARBA" id="ARBA00012579"/>
    </source>
</evidence>
<dbReference type="HAMAP" id="MF_00107">
    <property type="entry name" value="IspF"/>
    <property type="match status" value="1"/>
</dbReference>
<dbReference type="Gene3D" id="3.30.1330.50">
    <property type="entry name" value="2-C-methyl-D-erythritol 2,4-cyclodiphosphate synthase"/>
    <property type="match status" value="1"/>
</dbReference>
<dbReference type="EMBL" id="UINC01062779">
    <property type="protein sequence ID" value="SVB89719.1"/>
    <property type="molecule type" value="Genomic_DNA"/>
</dbReference>
<gene>
    <name evidence="9" type="ORF">METZ01_LOCUS242573</name>
</gene>
<comment type="cofactor">
    <cofactor evidence="2">
        <name>a divalent metal cation</name>
        <dbReference type="ChEBI" id="CHEBI:60240"/>
    </cofactor>
</comment>
<dbReference type="Pfam" id="PF02542">
    <property type="entry name" value="YgbB"/>
    <property type="match status" value="1"/>
</dbReference>
<feature type="domain" description="2-C-methyl-D-erythritol 2,4-cyclodiphosphate synthase" evidence="8">
    <location>
        <begin position="1"/>
        <end position="146"/>
    </location>
</feature>
<evidence type="ECO:0000256" key="2">
    <source>
        <dbReference type="ARBA" id="ARBA00001968"/>
    </source>
</evidence>
<dbReference type="InterPro" id="IPR003526">
    <property type="entry name" value="MECDP_synthase"/>
</dbReference>
<evidence type="ECO:0000313" key="9">
    <source>
        <dbReference type="EMBL" id="SVB89719.1"/>
    </source>
</evidence>
<dbReference type="CDD" id="cd00554">
    <property type="entry name" value="MECDP_synthase"/>
    <property type="match status" value="1"/>
</dbReference>
<sequence length="155" mass="16496">MHRLEVGAHLVIGGVDIPWTHGLAGHSDADVLIHAVCDALLGAAGLGDIGRHFPNTDSSNENRNSREFLRTVRLLLEKAGFRAHNIDCTVLAEAPKLEPYLDAMQVNMASDLLIAPGNVHVKATTTEQLGSIGRGEGIAAFAVALIDEAQKESKT</sequence>
<evidence type="ECO:0000259" key="8">
    <source>
        <dbReference type="Pfam" id="PF02542"/>
    </source>
</evidence>
<proteinExistence type="inferred from homology"/>
<dbReference type="UniPathway" id="UPA00056">
    <property type="reaction ID" value="UER00095"/>
</dbReference>
<keyword evidence="5" id="KW-0479">Metal-binding</keyword>
<reference evidence="9" key="1">
    <citation type="submission" date="2018-05" db="EMBL/GenBank/DDBJ databases">
        <authorList>
            <person name="Lanie J.A."/>
            <person name="Ng W.-L."/>
            <person name="Kazmierczak K.M."/>
            <person name="Andrzejewski T.M."/>
            <person name="Davidsen T.M."/>
            <person name="Wayne K.J."/>
            <person name="Tettelin H."/>
            <person name="Glass J.I."/>
            <person name="Rusch D."/>
            <person name="Podicherti R."/>
            <person name="Tsui H.-C.T."/>
            <person name="Winkler M.E."/>
        </authorList>
    </citation>
    <scope>NUCLEOTIDE SEQUENCE</scope>
</reference>
<dbReference type="GO" id="GO:0016114">
    <property type="term" value="P:terpenoid biosynthetic process"/>
    <property type="evidence" value="ECO:0007669"/>
    <property type="project" value="InterPro"/>
</dbReference>
<evidence type="ECO:0000256" key="6">
    <source>
        <dbReference type="ARBA" id="ARBA00023229"/>
    </source>
</evidence>
<comment type="catalytic activity">
    <reaction evidence="1">
        <text>4-CDP-2-C-methyl-D-erythritol 2-phosphate = 2-C-methyl-D-erythritol 2,4-cyclic diphosphate + CMP</text>
        <dbReference type="Rhea" id="RHEA:23864"/>
        <dbReference type="ChEBI" id="CHEBI:57919"/>
        <dbReference type="ChEBI" id="CHEBI:58483"/>
        <dbReference type="ChEBI" id="CHEBI:60377"/>
        <dbReference type="EC" id="4.6.1.12"/>
    </reaction>
</comment>
<evidence type="ECO:0000256" key="5">
    <source>
        <dbReference type="ARBA" id="ARBA00022723"/>
    </source>
</evidence>